<accession>A0AAE9JF02</accession>
<organism evidence="4 5">
    <name type="scientific">Caenorhabditis briggsae</name>
    <dbReference type="NCBI Taxonomy" id="6238"/>
    <lineage>
        <taxon>Eukaryota</taxon>
        <taxon>Metazoa</taxon>
        <taxon>Ecdysozoa</taxon>
        <taxon>Nematoda</taxon>
        <taxon>Chromadorea</taxon>
        <taxon>Rhabditida</taxon>
        <taxon>Rhabditina</taxon>
        <taxon>Rhabditomorpha</taxon>
        <taxon>Rhabditoidea</taxon>
        <taxon>Rhabditidae</taxon>
        <taxon>Peloderinae</taxon>
        <taxon>Caenorhabditis</taxon>
    </lineage>
</organism>
<feature type="signal peptide" evidence="2">
    <location>
        <begin position="1"/>
        <end position="19"/>
    </location>
</feature>
<dbReference type="PANTHER" id="PTHR23062:SF3">
    <property type="entry name" value="ANF_RECEPTOR DOMAIN-CONTAINING PROTEIN-RELATED"/>
    <property type="match status" value="1"/>
</dbReference>
<feature type="region of interest" description="Disordered" evidence="1">
    <location>
        <begin position="344"/>
        <end position="522"/>
    </location>
</feature>
<reference evidence="4 5" key="1">
    <citation type="submission" date="2022-04" db="EMBL/GenBank/DDBJ databases">
        <title>Chromosome-level reference genomes for two strains of Caenorhabditis briggsae: an improved platform for comparative genomics.</title>
        <authorList>
            <person name="Stevens L."/>
            <person name="Andersen E."/>
        </authorList>
    </citation>
    <scope>NUCLEOTIDE SEQUENCE [LARGE SCALE GENOMIC DNA]</scope>
    <source>
        <strain evidence="4">VX34</strain>
        <tissue evidence="4">Whole-organism</tissue>
    </source>
</reference>
<dbReference type="PANTHER" id="PTHR23062">
    <property type="entry name" value="HYPOTHETICAL PROTEIN C.ELEGANS"/>
    <property type="match status" value="1"/>
</dbReference>
<keyword evidence="5" id="KW-1185">Reference proteome</keyword>
<dbReference type="CDD" id="cd00037">
    <property type="entry name" value="CLECT"/>
    <property type="match status" value="2"/>
</dbReference>
<evidence type="ECO:0000256" key="1">
    <source>
        <dbReference type="SAM" id="MobiDB-lite"/>
    </source>
</evidence>
<feature type="domain" description="C-type lectin" evidence="3">
    <location>
        <begin position="199"/>
        <end position="282"/>
    </location>
</feature>
<feature type="compositionally biased region" description="Pro residues" evidence="1">
    <location>
        <begin position="457"/>
        <end position="475"/>
    </location>
</feature>
<dbReference type="EMBL" id="CP092623">
    <property type="protein sequence ID" value="UMM28102.1"/>
    <property type="molecule type" value="Genomic_DNA"/>
</dbReference>
<dbReference type="Pfam" id="PF00059">
    <property type="entry name" value="Lectin_C"/>
    <property type="match status" value="2"/>
</dbReference>
<keyword evidence="2" id="KW-0732">Signal</keyword>
<feature type="compositionally biased region" description="Pro residues" evidence="1">
    <location>
        <begin position="352"/>
        <end position="376"/>
    </location>
</feature>
<evidence type="ECO:0000259" key="3">
    <source>
        <dbReference type="PROSITE" id="PS50041"/>
    </source>
</evidence>
<feature type="compositionally biased region" description="Pro residues" evidence="1">
    <location>
        <begin position="421"/>
        <end position="444"/>
    </location>
</feature>
<feature type="compositionally biased region" description="Low complexity" evidence="1">
    <location>
        <begin position="160"/>
        <end position="182"/>
    </location>
</feature>
<dbReference type="InterPro" id="IPR016187">
    <property type="entry name" value="CTDL_fold"/>
</dbReference>
<dbReference type="InterPro" id="IPR001304">
    <property type="entry name" value="C-type_lectin-like"/>
</dbReference>
<name>A0AAE9JF02_CAEBR</name>
<dbReference type="Proteomes" id="UP000829354">
    <property type="component" value="Chromosome IV"/>
</dbReference>
<dbReference type="InterPro" id="IPR016186">
    <property type="entry name" value="C-type_lectin-like/link_sf"/>
</dbReference>
<feature type="compositionally biased region" description="Pro residues" evidence="1">
    <location>
        <begin position="489"/>
        <end position="512"/>
    </location>
</feature>
<feature type="domain" description="C-type lectin" evidence="3">
    <location>
        <begin position="30"/>
        <end position="149"/>
    </location>
</feature>
<dbReference type="PROSITE" id="PS50041">
    <property type="entry name" value="C_TYPE_LECTIN_2"/>
    <property type="match status" value="2"/>
</dbReference>
<proteinExistence type="predicted"/>
<evidence type="ECO:0000256" key="2">
    <source>
        <dbReference type="SAM" id="SignalP"/>
    </source>
</evidence>
<protein>
    <recommendedName>
        <fullName evidence="3">C-type lectin domain-containing protein</fullName>
    </recommendedName>
</protein>
<evidence type="ECO:0000313" key="5">
    <source>
        <dbReference type="Proteomes" id="UP000829354"/>
    </source>
</evidence>
<feature type="region of interest" description="Disordered" evidence="1">
    <location>
        <begin position="158"/>
        <end position="197"/>
    </location>
</feature>
<dbReference type="Gene3D" id="3.10.100.10">
    <property type="entry name" value="Mannose-Binding Protein A, subunit A"/>
    <property type="match status" value="2"/>
</dbReference>
<evidence type="ECO:0000313" key="4">
    <source>
        <dbReference type="EMBL" id="UMM28102.1"/>
    </source>
</evidence>
<dbReference type="SUPFAM" id="SSF56436">
    <property type="entry name" value="C-type lectin-like"/>
    <property type="match status" value="2"/>
</dbReference>
<dbReference type="AlphaFoldDB" id="A0AAE9JF02"/>
<sequence>MVQNMHLLVLSILVAGITCRGCFDADDKEISGQCYKFANQKLTFEDARDWCHYKNPITPSYLAYMHSQFVANFVATYARTAFGSNDAVFWIGLSRERNWMPWTWDNGYQLGQSWSNFDDQIKQNYVVEKVSNAKWTTVPDNSTNYFVCSYDPTDPPVFAPPTSSKSTTTTTTTTTTRGPTTTALKGTGTPPPSPTAEPQEGICFHYVKLNMTYDDARDWCHYKNPVTPSYLAIVKNQFTANFLASYARNAFETGDGAFWIGLSRLHNWNQWTWDNGVLLDGWSNFDSQQAMILKFLQLLPQSQQLNLQQQLLRLRENQRLQFTMRGFKFVLLFTALVVTSFAAPHHGGPVSKRPPPPPPPPKGTGSPPPPPPPPSDEPQEIVAGISSRRPPPPPPPRGTGTPSPQPSEEPRDLVEGNASRRPPPPPPPPKATGSPPPPPPPPSDEPQEVVAGGASRRPPPPPPRGTGTPPPPPTGVPEELNEANHASRRPPPPPPPPKGTGGPPPPPPPPSDEPQEVKCTIR</sequence>
<dbReference type="SMART" id="SM00034">
    <property type="entry name" value="CLECT"/>
    <property type="match status" value="2"/>
</dbReference>
<gene>
    <name evidence="4" type="ORF">L5515_011089</name>
</gene>
<feature type="compositionally biased region" description="Pro residues" evidence="1">
    <location>
        <begin position="389"/>
        <end position="407"/>
    </location>
</feature>
<feature type="chain" id="PRO_5042195201" description="C-type lectin domain-containing protein" evidence="2">
    <location>
        <begin position="20"/>
        <end position="522"/>
    </location>
</feature>